<keyword evidence="2" id="KW-1185">Reference proteome</keyword>
<dbReference type="EMBL" id="BMAU01021215">
    <property type="protein sequence ID" value="GFX99887.1"/>
    <property type="molecule type" value="Genomic_DNA"/>
</dbReference>
<reference evidence="1" key="1">
    <citation type="submission" date="2020-08" db="EMBL/GenBank/DDBJ databases">
        <title>Multicomponent nature underlies the extraordinary mechanical properties of spider dragline silk.</title>
        <authorList>
            <person name="Kono N."/>
            <person name="Nakamura H."/>
            <person name="Mori M."/>
            <person name="Yoshida Y."/>
            <person name="Ohtoshi R."/>
            <person name="Malay A.D."/>
            <person name="Moran D.A.P."/>
            <person name="Tomita M."/>
            <person name="Numata K."/>
            <person name="Arakawa K."/>
        </authorList>
    </citation>
    <scope>NUCLEOTIDE SEQUENCE</scope>
</reference>
<sequence length="96" mass="11030">MPRLPGAIFQQDKARPHMARVSQDYLHTVTTLSWPPQSPDVSNRVYLGSFGIASWASHEFERTRCKFSASMERNVSQHDAELVSLNTRSYRLVHSR</sequence>
<protein>
    <submittedName>
        <fullName evidence="1">Uncharacterized protein</fullName>
    </submittedName>
</protein>
<organism evidence="1 2">
    <name type="scientific">Trichonephila clavipes</name>
    <name type="common">Golden silk orbweaver</name>
    <name type="synonym">Nephila clavipes</name>
    <dbReference type="NCBI Taxonomy" id="2585209"/>
    <lineage>
        <taxon>Eukaryota</taxon>
        <taxon>Metazoa</taxon>
        <taxon>Ecdysozoa</taxon>
        <taxon>Arthropoda</taxon>
        <taxon>Chelicerata</taxon>
        <taxon>Arachnida</taxon>
        <taxon>Araneae</taxon>
        <taxon>Araneomorphae</taxon>
        <taxon>Entelegynae</taxon>
        <taxon>Araneoidea</taxon>
        <taxon>Nephilidae</taxon>
        <taxon>Trichonephila</taxon>
    </lineage>
</organism>
<evidence type="ECO:0000313" key="2">
    <source>
        <dbReference type="Proteomes" id="UP000887159"/>
    </source>
</evidence>
<dbReference type="InterPro" id="IPR036397">
    <property type="entry name" value="RNaseH_sf"/>
</dbReference>
<gene>
    <name evidence="1" type="primary">NCL1_19803</name>
    <name evidence="1" type="ORF">TNCV_259241</name>
</gene>
<evidence type="ECO:0000313" key="1">
    <source>
        <dbReference type="EMBL" id="GFX99887.1"/>
    </source>
</evidence>
<dbReference type="Gene3D" id="3.30.420.10">
    <property type="entry name" value="Ribonuclease H-like superfamily/Ribonuclease H"/>
    <property type="match status" value="1"/>
</dbReference>
<dbReference type="Proteomes" id="UP000887159">
    <property type="component" value="Unassembled WGS sequence"/>
</dbReference>
<dbReference type="AlphaFoldDB" id="A0A8X6V9K1"/>
<proteinExistence type="predicted"/>
<comment type="caution">
    <text evidence="1">The sequence shown here is derived from an EMBL/GenBank/DDBJ whole genome shotgun (WGS) entry which is preliminary data.</text>
</comment>
<dbReference type="GO" id="GO:0003676">
    <property type="term" value="F:nucleic acid binding"/>
    <property type="evidence" value="ECO:0007669"/>
    <property type="project" value="InterPro"/>
</dbReference>
<accession>A0A8X6V9K1</accession>
<name>A0A8X6V9K1_TRICX</name>